<comment type="caution">
    <text evidence="2">The sequence shown here is derived from an EMBL/GenBank/DDBJ whole genome shotgun (WGS) entry which is preliminary data.</text>
</comment>
<proteinExistence type="predicted"/>
<evidence type="ECO:0000313" key="2">
    <source>
        <dbReference type="EMBL" id="CAJ0688210.1"/>
    </source>
</evidence>
<evidence type="ECO:0000313" key="3">
    <source>
        <dbReference type="EMBL" id="CAJ0889653.1"/>
    </source>
</evidence>
<dbReference type="EMBL" id="CAUDKV010000021">
    <property type="protein sequence ID" value="CAJ0889653.1"/>
    <property type="molecule type" value="Genomic_DNA"/>
</dbReference>
<keyword evidence="1" id="KW-0812">Transmembrane</keyword>
<dbReference type="AlphaFoldDB" id="A0AAD2ASR7"/>
<keyword evidence="1" id="KW-1133">Transmembrane helix</keyword>
<evidence type="ECO:0000313" key="5">
    <source>
        <dbReference type="Proteomes" id="UP001190452"/>
    </source>
</evidence>
<keyword evidence="1" id="KW-0472">Membrane</keyword>
<reference evidence="2 5" key="1">
    <citation type="submission" date="2023-07" db="EMBL/GenBank/DDBJ databases">
        <authorList>
            <person name="Peeters C."/>
        </authorList>
    </citation>
    <scope>NUCLEOTIDE SEQUENCE</scope>
    <source>
        <strain evidence="3 5">R-77569</strain>
        <strain evidence="2">R-77591</strain>
    </source>
</reference>
<dbReference type="Proteomes" id="UP001190002">
    <property type="component" value="Unassembled WGS sequence"/>
</dbReference>
<dbReference type="EMBL" id="CATVXE010000013">
    <property type="protein sequence ID" value="CAJ0688210.1"/>
    <property type="molecule type" value="Genomic_DNA"/>
</dbReference>
<dbReference type="Proteomes" id="UP001190452">
    <property type="component" value="Unassembled WGS sequence"/>
</dbReference>
<evidence type="ECO:0000256" key="1">
    <source>
        <dbReference type="SAM" id="Phobius"/>
    </source>
</evidence>
<gene>
    <name evidence="3" type="ORF">R77569_03994</name>
    <name evidence="2" type="ORF">R77591_03213</name>
</gene>
<accession>A0AAD2ASR7</accession>
<organism evidence="2 4">
    <name type="scientific">Ralstonia mannitolilytica</name>
    <dbReference type="NCBI Taxonomy" id="105219"/>
    <lineage>
        <taxon>Bacteria</taxon>
        <taxon>Pseudomonadati</taxon>
        <taxon>Pseudomonadota</taxon>
        <taxon>Betaproteobacteria</taxon>
        <taxon>Burkholderiales</taxon>
        <taxon>Burkholderiaceae</taxon>
        <taxon>Ralstonia</taxon>
    </lineage>
</organism>
<evidence type="ECO:0000313" key="4">
    <source>
        <dbReference type="Proteomes" id="UP001190002"/>
    </source>
</evidence>
<protein>
    <submittedName>
        <fullName evidence="2">Uncharacterized protein</fullName>
    </submittedName>
</protein>
<keyword evidence="5" id="KW-1185">Reference proteome</keyword>
<feature type="transmembrane region" description="Helical" evidence="1">
    <location>
        <begin position="81"/>
        <end position="102"/>
    </location>
</feature>
<sequence length="131" mass="13739">MMSVTRLTATTTSSMTAPASLTSVEPFSTRPTESLISSLISLAAVAERCARLRTSPATTANPRPCSPARAASTAAFNARMLVWNAIPSITPMISAIFLLLSLMPDIVSMTRPTTSPPLTAMSDALPASWLA</sequence>
<name>A0AAD2ASR7_9RALS</name>